<dbReference type="OrthoDB" id="9789947at2"/>
<keyword evidence="2" id="KW-1185">Reference proteome</keyword>
<dbReference type="Proteomes" id="UP000295560">
    <property type="component" value="Unassembled WGS sequence"/>
</dbReference>
<evidence type="ECO:0000313" key="2">
    <source>
        <dbReference type="Proteomes" id="UP000295560"/>
    </source>
</evidence>
<gene>
    <name evidence="1" type="ORF">EV378_2133</name>
</gene>
<dbReference type="GO" id="GO:0010124">
    <property type="term" value="P:phenylacetate catabolic process"/>
    <property type="evidence" value="ECO:0007669"/>
    <property type="project" value="InterPro"/>
</dbReference>
<protein>
    <submittedName>
        <fullName evidence="1">Ring-1,2-phenylacetyl-CoA epoxidase subunit PaaC</fullName>
    </submittedName>
</protein>
<dbReference type="RefSeq" id="WP_132423347.1">
    <property type="nucleotide sequence ID" value="NZ_SMFZ01000001.1"/>
</dbReference>
<dbReference type="SUPFAM" id="SSF47240">
    <property type="entry name" value="Ferritin-like"/>
    <property type="match status" value="1"/>
</dbReference>
<sequence>MTVHPTDDPITTVALRQADRTVVLAQRLVSWITHTHELEEEIALANIGVDLLGQARALYSAVAEREGTGLTEDDYAYHRDDWQFRNPLLVEQANGDFAHTMVRQFLHDAYATELWNGLLTSTDERLAAIAGKAVKETAYHLRHSGTWVVRLGDGTPESHDRAQDALDRLWRFTGELFESDDVVAGLVATGVVPDPEDLRRRWDATVDRVLGQATLVPPADVVMATGGWSGHHGEALSRLLGEMQVLQRTHPGASW</sequence>
<dbReference type="AlphaFoldDB" id="A0A4R1HXR1"/>
<reference evidence="1 2" key="1">
    <citation type="submission" date="2019-03" db="EMBL/GenBank/DDBJ databases">
        <title>Sequencing the genomes of 1000 actinobacteria strains.</title>
        <authorList>
            <person name="Klenk H.-P."/>
        </authorList>
    </citation>
    <scope>NUCLEOTIDE SEQUENCE [LARGE SCALE GENOMIC DNA]</scope>
    <source>
        <strain evidence="1 2">DSM 44969</strain>
    </source>
</reference>
<organism evidence="1 2">
    <name type="scientific">Pseudonocardia endophytica</name>
    <dbReference type="NCBI Taxonomy" id="401976"/>
    <lineage>
        <taxon>Bacteria</taxon>
        <taxon>Bacillati</taxon>
        <taxon>Actinomycetota</taxon>
        <taxon>Actinomycetes</taxon>
        <taxon>Pseudonocardiales</taxon>
        <taxon>Pseudonocardiaceae</taxon>
        <taxon>Pseudonocardia</taxon>
    </lineage>
</organism>
<comment type="caution">
    <text evidence="1">The sequence shown here is derived from an EMBL/GenBank/DDBJ whole genome shotgun (WGS) entry which is preliminary data.</text>
</comment>
<dbReference type="InterPro" id="IPR012347">
    <property type="entry name" value="Ferritin-like"/>
</dbReference>
<dbReference type="GO" id="GO:0005829">
    <property type="term" value="C:cytosol"/>
    <property type="evidence" value="ECO:0007669"/>
    <property type="project" value="TreeGrafter"/>
</dbReference>
<dbReference type="PANTHER" id="PTHR30458:SF0">
    <property type="entry name" value="1,2-PHENYLACETYL-COA EPOXIDASE, SUBUNIT C"/>
    <property type="match status" value="1"/>
</dbReference>
<dbReference type="NCBIfam" id="TIGR02158">
    <property type="entry name" value="PA_CoA_Oxy3"/>
    <property type="match status" value="1"/>
</dbReference>
<proteinExistence type="predicted"/>
<dbReference type="Pfam" id="PF05138">
    <property type="entry name" value="PaaA_PaaC"/>
    <property type="match status" value="1"/>
</dbReference>
<dbReference type="InterPro" id="IPR007814">
    <property type="entry name" value="PaaA_PaaC"/>
</dbReference>
<dbReference type="Gene3D" id="1.20.1260.10">
    <property type="match status" value="1"/>
</dbReference>
<name>A0A4R1HXR1_PSEEN</name>
<dbReference type="InterPro" id="IPR011882">
    <property type="entry name" value="PaaC"/>
</dbReference>
<dbReference type="InterPro" id="IPR052703">
    <property type="entry name" value="Aromatic_CoA_ox/epox"/>
</dbReference>
<evidence type="ECO:0000313" key="1">
    <source>
        <dbReference type="EMBL" id="TCK26303.1"/>
    </source>
</evidence>
<dbReference type="PIRSF" id="PIRSF037834">
    <property type="entry name" value="PA_CoA_Oase3"/>
    <property type="match status" value="1"/>
</dbReference>
<dbReference type="InterPro" id="IPR009078">
    <property type="entry name" value="Ferritin-like_SF"/>
</dbReference>
<accession>A0A4R1HXR1</accession>
<dbReference type="PANTHER" id="PTHR30458">
    <property type="entry name" value="PHENYLACETIC ACID DEGRADATION PROTEIN PAA"/>
    <property type="match status" value="1"/>
</dbReference>
<dbReference type="EMBL" id="SMFZ01000001">
    <property type="protein sequence ID" value="TCK26303.1"/>
    <property type="molecule type" value="Genomic_DNA"/>
</dbReference>